<protein>
    <recommendedName>
        <fullName evidence="2">Heme chaperone HemW</fullName>
    </recommendedName>
</protein>
<dbReference type="PROSITE" id="PS51918">
    <property type="entry name" value="RADICAL_SAM"/>
    <property type="match status" value="1"/>
</dbReference>
<sequence>MTADTGPAPGPLAVYLHWPYCARICPYCDFNVHLDRRAGEAEALVDAMVADLGHWRRWTGARTVGSVHFGGGTPSLLMEGQLDRLIGAIDRLWGLGAAELALEANPSDVTADRMTAWHSVGLTRLSLGVQSFDDGVLKRLGRDHDGLSARHAVDTALAAMRSVSADLIFGVAGETDDRLARDLDRLLDSGVPHLSTYQLTIEPGTAFAQAEARGSQRAVGEDRSASDFERIQARLGVAGYGHYEVSNFAQPGHESAHNLAYWRGQDYVGVGPGAHGRLWTEKGRIATETALRPVDYINAVDVSGTAIRSERLTPAAASEEYVLMGLRIEEGLSLSRLATIRGEPLTVDPALIADGLLHVDGDRLRATAEGRFVLDALTRALLL</sequence>
<dbReference type="InterPro" id="IPR058240">
    <property type="entry name" value="rSAM_sf"/>
</dbReference>
<evidence type="ECO:0000256" key="1">
    <source>
        <dbReference type="ARBA" id="ARBA00006100"/>
    </source>
</evidence>
<dbReference type="SFLD" id="SFLDG01082">
    <property type="entry name" value="B12-binding_domain_containing"/>
    <property type="match status" value="1"/>
</dbReference>
<dbReference type="CDD" id="cd01335">
    <property type="entry name" value="Radical_SAM"/>
    <property type="match status" value="1"/>
</dbReference>
<dbReference type="SFLD" id="SFLDF00288">
    <property type="entry name" value="HemN-like__clustered_with_nucl"/>
    <property type="match status" value="1"/>
</dbReference>
<reference evidence="4" key="1">
    <citation type="journal article" date="2014" name="Int. J. Syst. Evol. Microbiol.">
        <title>Complete genome of a new Firmicutes species belonging to the dominant human colonic microbiota ('Ruminococcus bicirculans') reveals two chromosomes and a selective capacity to utilize plant glucans.</title>
        <authorList>
            <consortium name="NISC Comparative Sequencing Program"/>
            <person name="Wegmann U."/>
            <person name="Louis P."/>
            <person name="Goesmann A."/>
            <person name="Henrissat B."/>
            <person name="Duncan S.H."/>
            <person name="Flint H.J."/>
        </authorList>
    </citation>
    <scope>NUCLEOTIDE SEQUENCE</scope>
    <source>
        <strain evidence="4">NBRC 108216</strain>
    </source>
</reference>
<dbReference type="NCBIfam" id="TIGR00539">
    <property type="entry name" value="hemN_rel"/>
    <property type="match status" value="1"/>
</dbReference>
<keyword evidence="2" id="KW-0949">S-adenosyl-L-methionine</keyword>
<name>A0ABQ5V0G4_9PROT</name>
<keyword evidence="2" id="KW-0411">Iron-sulfur</keyword>
<dbReference type="SFLD" id="SFLDS00029">
    <property type="entry name" value="Radical_SAM"/>
    <property type="match status" value="1"/>
</dbReference>
<dbReference type="InterPro" id="IPR004559">
    <property type="entry name" value="HemW-like"/>
</dbReference>
<evidence type="ECO:0000313" key="5">
    <source>
        <dbReference type="Proteomes" id="UP001161390"/>
    </source>
</evidence>
<feature type="domain" description="Radical SAM core" evidence="3">
    <location>
        <begin position="6"/>
        <end position="238"/>
    </location>
</feature>
<dbReference type="InterPro" id="IPR034505">
    <property type="entry name" value="Coproporphyrinogen-III_oxidase"/>
</dbReference>
<dbReference type="Pfam" id="PF06969">
    <property type="entry name" value="HemN_C"/>
    <property type="match status" value="1"/>
</dbReference>
<comment type="function">
    <text evidence="2">Probably acts as a heme chaperone, transferring heme to an unknown acceptor. Binds one molecule of heme per monomer, possibly covalently. Binds 1 [4Fe-4S] cluster. The cluster is coordinated with 3 cysteines and an exchangeable S-adenosyl-L-methionine.</text>
</comment>
<keyword evidence="2" id="KW-0479">Metal-binding</keyword>
<dbReference type="RefSeq" id="WP_284372200.1">
    <property type="nucleotide sequence ID" value="NZ_BSNJ01000004.1"/>
</dbReference>
<dbReference type="InterPro" id="IPR007197">
    <property type="entry name" value="rSAM"/>
</dbReference>
<dbReference type="SUPFAM" id="SSF102114">
    <property type="entry name" value="Radical SAM enzymes"/>
    <property type="match status" value="1"/>
</dbReference>
<keyword evidence="2" id="KW-0004">4Fe-4S</keyword>
<dbReference type="InterPro" id="IPR010723">
    <property type="entry name" value="HemN_C"/>
</dbReference>
<keyword evidence="2" id="KW-0143">Chaperone</keyword>
<keyword evidence="2" id="KW-0963">Cytoplasm</keyword>
<dbReference type="SFLD" id="SFLDF00562">
    <property type="entry name" value="HemN-like__clustered_with_heat"/>
    <property type="match status" value="1"/>
</dbReference>
<dbReference type="PANTHER" id="PTHR13932">
    <property type="entry name" value="COPROPORPHYRINIGEN III OXIDASE"/>
    <property type="match status" value="1"/>
</dbReference>
<dbReference type="Pfam" id="PF04055">
    <property type="entry name" value="Radical_SAM"/>
    <property type="match status" value="1"/>
</dbReference>
<dbReference type="SFLD" id="SFLDG01065">
    <property type="entry name" value="anaerobic_coproporphyrinogen-I"/>
    <property type="match status" value="1"/>
</dbReference>
<dbReference type="SMART" id="SM00729">
    <property type="entry name" value="Elp3"/>
    <property type="match status" value="1"/>
</dbReference>
<dbReference type="EMBL" id="BSNJ01000004">
    <property type="protein sequence ID" value="GLQ21048.1"/>
    <property type="molecule type" value="Genomic_DNA"/>
</dbReference>
<reference evidence="4" key="2">
    <citation type="submission" date="2023-01" db="EMBL/GenBank/DDBJ databases">
        <title>Draft genome sequence of Algimonas porphyrae strain NBRC 108216.</title>
        <authorList>
            <person name="Sun Q."/>
            <person name="Mori K."/>
        </authorList>
    </citation>
    <scope>NUCLEOTIDE SEQUENCE</scope>
    <source>
        <strain evidence="4">NBRC 108216</strain>
    </source>
</reference>
<keyword evidence="2" id="KW-0349">Heme</keyword>
<comment type="similarity">
    <text evidence="1">Belongs to the anaerobic coproporphyrinogen-III oxidase family. HemW subfamily.</text>
</comment>
<dbReference type="InterPro" id="IPR006638">
    <property type="entry name" value="Elp3/MiaA/NifB-like_rSAM"/>
</dbReference>
<organism evidence="4 5">
    <name type="scientific">Algimonas porphyrae</name>
    <dbReference type="NCBI Taxonomy" id="1128113"/>
    <lineage>
        <taxon>Bacteria</taxon>
        <taxon>Pseudomonadati</taxon>
        <taxon>Pseudomonadota</taxon>
        <taxon>Alphaproteobacteria</taxon>
        <taxon>Maricaulales</taxon>
        <taxon>Robiginitomaculaceae</taxon>
        <taxon>Algimonas</taxon>
    </lineage>
</organism>
<comment type="subcellular location">
    <subcellularLocation>
        <location evidence="2">Cytoplasm</location>
    </subcellularLocation>
</comment>
<gene>
    <name evidence="4" type="ORF">GCM10007854_20030</name>
</gene>
<comment type="caution">
    <text evidence="4">The sequence shown here is derived from an EMBL/GenBank/DDBJ whole genome shotgun (WGS) entry which is preliminary data.</text>
</comment>
<accession>A0ABQ5V0G4</accession>
<evidence type="ECO:0000256" key="2">
    <source>
        <dbReference type="RuleBase" id="RU364116"/>
    </source>
</evidence>
<keyword evidence="2" id="KW-0408">Iron</keyword>
<keyword evidence="5" id="KW-1185">Reference proteome</keyword>
<proteinExistence type="inferred from homology"/>
<dbReference type="PANTHER" id="PTHR13932:SF5">
    <property type="entry name" value="RADICAL S-ADENOSYL METHIONINE DOMAIN-CONTAINING PROTEIN 1, MITOCHONDRIAL"/>
    <property type="match status" value="1"/>
</dbReference>
<dbReference type="Proteomes" id="UP001161390">
    <property type="component" value="Unassembled WGS sequence"/>
</dbReference>
<dbReference type="Gene3D" id="3.30.750.200">
    <property type="match status" value="1"/>
</dbReference>
<evidence type="ECO:0000259" key="3">
    <source>
        <dbReference type="PROSITE" id="PS51918"/>
    </source>
</evidence>
<evidence type="ECO:0000313" key="4">
    <source>
        <dbReference type="EMBL" id="GLQ21048.1"/>
    </source>
</evidence>